<evidence type="ECO:0000313" key="2">
    <source>
        <dbReference type="Proteomes" id="UP000828390"/>
    </source>
</evidence>
<comment type="caution">
    <text evidence="1">The sequence shown here is derived from an EMBL/GenBank/DDBJ whole genome shotgun (WGS) entry which is preliminary data.</text>
</comment>
<evidence type="ECO:0000313" key="1">
    <source>
        <dbReference type="EMBL" id="KAH3847124.1"/>
    </source>
</evidence>
<reference evidence="1" key="1">
    <citation type="journal article" date="2019" name="bioRxiv">
        <title>The Genome of the Zebra Mussel, Dreissena polymorpha: A Resource for Invasive Species Research.</title>
        <authorList>
            <person name="McCartney M.A."/>
            <person name="Auch B."/>
            <person name="Kono T."/>
            <person name="Mallez S."/>
            <person name="Zhang Y."/>
            <person name="Obille A."/>
            <person name="Becker A."/>
            <person name="Abrahante J.E."/>
            <person name="Garbe J."/>
            <person name="Badalamenti J.P."/>
            <person name="Herman A."/>
            <person name="Mangelson H."/>
            <person name="Liachko I."/>
            <person name="Sullivan S."/>
            <person name="Sone E.D."/>
            <person name="Koren S."/>
            <person name="Silverstein K.A.T."/>
            <person name="Beckman K.B."/>
            <person name="Gohl D.M."/>
        </authorList>
    </citation>
    <scope>NUCLEOTIDE SEQUENCE</scope>
    <source>
        <strain evidence="1">Duluth1</strain>
        <tissue evidence="1">Whole animal</tissue>
    </source>
</reference>
<dbReference type="EMBL" id="JAIWYP010000003">
    <property type="protein sequence ID" value="KAH3847124.1"/>
    <property type="molecule type" value="Genomic_DNA"/>
</dbReference>
<keyword evidence="2" id="KW-1185">Reference proteome</keyword>
<protein>
    <submittedName>
        <fullName evidence="1">Uncharacterized protein</fullName>
    </submittedName>
</protein>
<organism evidence="1 2">
    <name type="scientific">Dreissena polymorpha</name>
    <name type="common">Zebra mussel</name>
    <name type="synonym">Mytilus polymorpha</name>
    <dbReference type="NCBI Taxonomy" id="45954"/>
    <lineage>
        <taxon>Eukaryota</taxon>
        <taxon>Metazoa</taxon>
        <taxon>Spiralia</taxon>
        <taxon>Lophotrochozoa</taxon>
        <taxon>Mollusca</taxon>
        <taxon>Bivalvia</taxon>
        <taxon>Autobranchia</taxon>
        <taxon>Heteroconchia</taxon>
        <taxon>Euheterodonta</taxon>
        <taxon>Imparidentia</taxon>
        <taxon>Neoheterodontei</taxon>
        <taxon>Myida</taxon>
        <taxon>Dreissenoidea</taxon>
        <taxon>Dreissenidae</taxon>
        <taxon>Dreissena</taxon>
    </lineage>
</organism>
<dbReference type="Proteomes" id="UP000828390">
    <property type="component" value="Unassembled WGS sequence"/>
</dbReference>
<reference evidence="1" key="2">
    <citation type="submission" date="2020-11" db="EMBL/GenBank/DDBJ databases">
        <authorList>
            <person name="McCartney M.A."/>
            <person name="Auch B."/>
            <person name="Kono T."/>
            <person name="Mallez S."/>
            <person name="Becker A."/>
            <person name="Gohl D.M."/>
            <person name="Silverstein K.A.T."/>
            <person name="Koren S."/>
            <person name="Bechman K.B."/>
            <person name="Herman A."/>
            <person name="Abrahante J.E."/>
            <person name="Garbe J."/>
        </authorList>
    </citation>
    <scope>NUCLEOTIDE SEQUENCE</scope>
    <source>
        <strain evidence="1">Duluth1</strain>
        <tissue evidence="1">Whole animal</tissue>
    </source>
</reference>
<name>A0A9D4QXE9_DREPO</name>
<proteinExistence type="predicted"/>
<sequence length="72" mass="8450">MHELLNHRCHRYPLRSQRIATNHHKTEGNQGEDYLALARRQSDESREIAVIFHSKSKLSALTPQFRQQSRVA</sequence>
<dbReference type="AlphaFoldDB" id="A0A9D4QXE9"/>
<gene>
    <name evidence="1" type="ORF">DPMN_089439</name>
</gene>
<accession>A0A9D4QXE9</accession>